<evidence type="ECO:0000313" key="2">
    <source>
        <dbReference type="Proteomes" id="UP000584325"/>
    </source>
</evidence>
<dbReference type="EMBL" id="JACHXS010000001">
    <property type="protein sequence ID" value="MBB3219572.1"/>
    <property type="molecule type" value="Genomic_DNA"/>
</dbReference>
<name>A0A7W5E6G4_9BURK</name>
<organism evidence="1 2">
    <name type="scientific">Pseudoduganella umbonata</name>
    <dbReference type="NCBI Taxonomy" id="864828"/>
    <lineage>
        <taxon>Bacteria</taxon>
        <taxon>Pseudomonadati</taxon>
        <taxon>Pseudomonadota</taxon>
        <taxon>Betaproteobacteria</taxon>
        <taxon>Burkholderiales</taxon>
        <taxon>Oxalobacteraceae</taxon>
        <taxon>Telluria group</taxon>
        <taxon>Pseudoduganella</taxon>
    </lineage>
</organism>
<dbReference type="Proteomes" id="UP000584325">
    <property type="component" value="Unassembled WGS sequence"/>
</dbReference>
<reference evidence="1 2" key="1">
    <citation type="submission" date="2020-08" db="EMBL/GenBank/DDBJ databases">
        <title>Genomic Encyclopedia of Type Strains, Phase III (KMG-III): the genomes of soil and plant-associated and newly described type strains.</title>
        <authorList>
            <person name="Whitman W."/>
        </authorList>
    </citation>
    <scope>NUCLEOTIDE SEQUENCE [LARGE SCALE GENOMIC DNA]</scope>
    <source>
        <strain evidence="1 2">CECT 7753</strain>
    </source>
</reference>
<sequence length="65" mass="6758">MKNEIPIGRTICSAGTCQPVACARLAAKKPAYLYQPSSARLAASAAASQRVRAVPCAARICSEHA</sequence>
<evidence type="ECO:0000313" key="1">
    <source>
        <dbReference type="EMBL" id="MBB3219572.1"/>
    </source>
</evidence>
<dbReference type="RefSeq" id="WP_229422937.1">
    <property type="nucleotide sequence ID" value="NZ_CP040017.1"/>
</dbReference>
<comment type="caution">
    <text evidence="1">The sequence shown here is derived from an EMBL/GenBank/DDBJ whole genome shotgun (WGS) entry which is preliminary data.</text>
</comment>
<dbReference type="AlphaFoldDB" id="A0A7W5E6G4"/>
<accession>A0A7W5E6G4</accession>
<protein>
    <submittedName>
        <fullName evidence="1">Uncharacterized protein</fullName>
    </submittedName>
</protein>
<proteinExistence type="predicted"/>
<gene>
    <name evidence="1" type="ORF">FHS02_000359</name>
</gene>